<sequence>IGANFEIYAEGKHQAKWSVMPSTGHLHAGETKTISVTVTVLDPSTVSASLLVHVEHSRVINIGLFASASGCGILTEPNIFPEIDLGYLFSRRLYQFTVKLHNPGTRHHMINFTPERLSVRSASVTTLSLFRFVPYKFDLEGGQSTEIILEGQSNREFEVSESFVCWAIINKRGMKQNLGSIQIKANFIMPMIELSERFLEFEINIGPNSSQGQTDTRTLALKNISNLPVTVILELARPFFILESETSRATENILSLNPYTETEVAVGFCPPLQCNLQSTTYHSALQISYKEHPQKDKINLKGKLNFPNVQFSHTSVDFGCIPLDFQDHREILMVNPTPLPVTYSFTWDLDSVAVTYFEKEKLEEITNVELPEHLKLDPLYENRLLPMMKYKELITRPLPLVFIEPVPVNPAMFDKG</sequence>
<dbReference type="PANTHER" id="PTHR23053:SF0">
    <property type="entry name" value="HYDROCEPHALUS-INDUCING PROTEIN HOMOLOG"/>
    <property type="match status" value="1"/>
</dbReference>
<name>A0A1B6G151_9HEMI</name>
<proteinExistence type="predicted"/>
<feature type="non-terminal residue" evidence="1">
    <location>
        <position position="1"/>
    </location>
</feature>
<dbReference type="InterPro" id="IPR013783">
    <property type="entry name" value="Ig-like_fold"/>
</dbReference>
<protein>
    <recommendedName>
        <fullName evidence="2">MSP domain-containing protein</fullName>
    </recommendedName>
</protein>
<dbReference type="GO" id="GO:0005930">
    <property type="term" value="C:axoneme"/>
    <property type="evidence" value="ECO:0007669"/>
    <property type="project" value="TreeGrafter"/>
</dbReference>
<dbReference type="GO" id="GO:1904158">
    <property type="term" value="P:axonemal central apparatus assembly"/>
    <property type="evidence" value="ECO:0007669"/>
    <property type="project" value="TreeGrafter"/>
</dbReference>
<dbReference type="Gene3D" id="2.60.40.10">
    <property type="entry name" value="Immunoglobulins"/>
    <property type="match status" value="1"/>
</dbReference>
<reference evidence="1" key="1">
    <citation type="submission" date="2015-11" db="EMBL/GenBank/DDBJ databases">
        <title>De novo transcriptome assembly of four potential Pierce s Disease insect vectors from Arizona vineyards.</title>
        <authorList>
            <person name="Tassone E.E."/>
        </authorList>
    </citation>
    <scope>NUCLEOTIDE SEQUENCE</scope>
</reference>
<gene>
    <name evidence="1" type="ORF">g.2981</name>
</gene>
<evidence type="ECO:0000313" key="1">
    <source>
        <dbReference type="EMBL" id="JAS56150.1"/>
    </source>
</evidence>
<evidence type="ECO:0008006" key="2">
    <source>
        <dbReference type="Google" id="ProtNLM"/>
    </source>
</evidence>
<organism evidence="1">
    <name type="scientific">Cuerna arida</name>
    <dbReference type="NCBI Taxonomy" id="1464854"/>
    <lineage>
        <taxon>Eukaryota</taxon>
        <taxon>Metazoa</taxon>
        <taxon>Ecdysozoa</taxon>
        <taxon>Arthropoda</taxon>
        <taxon>Hexapoda</taxon>
        <taxon>Insecta</taxon>
        <taxon>Pterygota</taxon>
        <taxon>Neoptera</taxon>
        <taxon>Paraneoptera</taxon>
        <taxon>Hemiptera</taxon>
        <taxon>Auchenorrhyncha</taxon>
        <taxon>Membracoidea</taxon>
        <taxon>Cicadellidae</taxon>
        <taxon>Cicadellinae</taxon>
        <taxon>Proconiini</taxon>
        <taxon>Cuerna</taxon>
    </lineage>
</organism>
<dbReference type="AlphaFoldDB" id="A0A1B6G151"/>
<dbReference type="GO" id="GO:0003341">
    <property type="term" value="P:cilium movement"/>
    <property type="evidence" value="ECO:0007669"/>
    <property type="project" value="TreeGrafter"/>
</dbReference>
<dbReference type="EMBL" id="GECZ01013619">
    <property type="protein sequence ID" value="JAS56150.1"/>
    <property type="molecule type" value="Transcribed_RNA"/>
</dbReference>
<dbReference type="InterPro" id="IPR033305">
    <property type="entry name" value="Hydin-like"/>
</dbReference>
<accession>A0A1B6G151</accession>
<dbReference type="PANTHER" id="PTHR23053">
    <property type="entry name" value="DLEC1 DELETED IN LUNG AND ESOPHAGEAL CANCER 1"/>
    <property type="match status" value="1"/>
</dbReference>
<feature type="non-terminal residue" evidence="1">
    <location>
        <position position="416"/>
    </location>
</feature>